<dbReference type="GO" id="GO:0008270">
    <property type="term" value="F:zinc ion binding"/>
    <property type="evidence" value="ECO:0007669"/>
    <property type="project" value="UniProtKB-KW"/>
</dbReference>
<feature type="compositionally biased region" description="Polar residues" evidence="4">
    <location>
        <begin position="1070"/>
        <end position="1084"/>
    </location>
</feature>
<sequence length="1501" mass="166907">MGDFSQYCPCCQHSYGWIEEGSEVLPTELTCHHTLCSSCVKSQWIDIGDSDDTVYCFTCSKRVGILSLKKFPEQENTTNVASSDNNLADSSHLVLTEKIKKEKSEDSTHVGNENDSAVTSDPKDILLQEWVNSNVSENYIFRLVTTGTEPNNISNTYILDNGLMVQTDTQEPGVELNHGMAEDTSVEKVSTDTGFPSATDGVTLQSNMIGSPDLNLKALLQMLEKSSENSLGCASAEMCDLNQDIAMANCNNQNSVEAVNCSSYMLNVPTNSHADINRVGMTEKILCEQIEVENPWRPVIQQSAYIPSQEKLPQSNHCSMYRNVLPYAEKNNGIPINCLGTQSTALHEVGEMTGDNWLTQRGVSQKSNPRSKRGRKKKPLFRHFQSEFFMRPYLKRENSPQLQLVKLVRQKAQEKKAEEVKAAEAIMVNNETKHSAMEGEKGTLEDPELAFMKTVDMPSGKRVEDIYVVPPVWISNEKQNMAKLNCNKEPHQAHLPHGGSGMYSCFPMQAPQRIPVQVYSHGSRNSLYYSGAHNSYIKHYPGYAQHHSTSLSSHPVQIPTLRTLHTSNDNFKPNQNMYKVIKGHIITTLNAPKIGPVPTLREICKAVLGMQAHSSSDPSYDNLYSYANGHHPFKFTNQKIKTVPEDACPEIKSPKEFLDIKSGATHQELKLPESRIETVPRKEVSCEDGFLKEMTSQKDLNSQPSFGSHTDNFSCLDDNNISDIYDSRLADKFSDSEETLSENPLVPEDLKQIARTKTSLTTGSACETQALASKGKIGMQYYDPLVDVSVGRKQGMTNFKESLKCMYARNIPSGLANNNTDYVIPIVSYKLKEPIKNTYMSNTKPEVRQQECVFTKSDNYKNYNTHTYTAPVHQPSFYPNCFDQQVHDDASDQSVPSLIGLAKQIKWLSSIEPLNKQLANLANTMNMLSNAEKTLFESNLAMFRQMKTENESKLGHLSLCIRKLGDSIVSIGWTLQRWSKPTSNRCFKTMGALTDLYNSNIMGLAELITPYFHYVCELIASNHSNRMNWNKHTGFTNDQMNCLTEPTQREPTLWHELNLASGGGFPKTMPSFTYEENSKSSSPKEFTRQDNDQSLSSEDFMDRESEASNSGQTSAKTSPRIKVLVNSKRGRPLGSKNGQRKSKGQHLKGKPKRRFNAISSVDHLNSLPDYQNATGSCQSKMLMPNTILVNMSSESFWNDAHATMLGQGQNPVHLSLPGDNAGHMNTHSKLMSDSGTTPWGLQGGDKSHLSISPETSDGALNLLDQAYQSNLEAPDLMNGSTSLDTSAESSPVKKTKLEDKELDSNHLGLVYQLSQNANLLLQHSSMEDQCTPGLDNKNRGEASTDDYQNIFYIKTENSDDELQLDNPIFTGDLIKDSKNVQEKYQITFLQDCPSGGLDPDVKTLMTGSIYSGGTDHTKLGSHLTADLANDMDDFSTHPDPNDSMGTLCHGEANMNDNLMSLCVSDQVDGDNLNLCPSDVFGMSSSDNNSMLHSSAFDEHLG</sequence>
<evidence type="ECO:0000256" key="2">
    <source>
        <dbReference type="ARBA" id="ARBA00022771"/>
    </source>
</evidence>
<dbReference type="OrthoDB" id="6055081at2759"/>
<dbReference type="InterPro" id="IPR017907">
    <property type="entry name" value="Znf_RING_CS"/>
</dbReference>
<evidence type="ECO:0000313" key="6">
    <source>
        <dbReference type="Proteomes" id="UP000076420"/>
    </source>
</evidence>
<feature type="region of interest" description="Disordered" evidence="4">
    <location>
        <begin position="1068"/>
        <end position="1153"/>
    </location>
</feature>
<feature type="compositionally biased region" description="Polar residues" evidence="4">
    <location>
        <begin position="1278"/>
        <end position="1289"/>
    </location>
</feature>
<keyword evidence="3" id="KW-0862">Zinc</keyword>
<dbReference type="VEuPathDB" id="VectorBase:BGLAX_051009"/>
<keyword evidence="2" id="KW-0863">Zinc-finger</keyword>
<dbReference type="Gene3D" id="3.30.40.10">
    <property type="entry name" value="Zinc/RING finger domain, C3HC4 (zinc finger)"/>
    <property type="match status" value="1"/>
</dbReference>
<feature type="region of interest" description="Disordered" evidence="4">
    <location>
        <begin position="1274"/>
        <end position="1295"/>
    </location>
</feature>
<dbReference type="KEGG" id="bgt:106071776"/>
<keyword evidence="1" id="KW-0479">Metal-binding</keyword>
<dbReference type="PROSITE" id="PS00518">
    <property type="entry name" value="ZF_RING_1"/>
    <property type="match status" value="1"/>
</dbReference>
<feature type="compositionally biased region" description="Polar residues" evidence="4">
    <location>
        <begin position="1107"/>
        <end position="1117"/>
    </location>
</feature>
<protein>
    <recommendedName>
        <fullName evidence="7">RING-type domain-containing protein</fullName>
    </recommendedName>
</protein>
<dbReference type="RefSeq" id="XP_013087396.2">
    <property type="nucleotide sequence ID" value="XM_013231942.2"/>
</dbReference>
<reference evidence="5" key="1">
    <citation type="submission" date="2020-05" db="UniProtKB">
        <authorList>
            <consortium name="EnsemblMetazoa"/>
        </authorList>
    </citation>
    <scope>IDENTIFICATION</scope>
    <source>
        <strain evidence="5">BB02</strain>
    </source>
</reference>
<evidence type="ECO:0008006" key="7">
    <source>
        <dbReference type="Google" id="ProtNLM"/>
    </source>
</evidence>
<proteinExistence type="predicted"/>
<name>A0A2C9LJ15_BIOGL</name>
<dbReference type="VEuPathDB" id="VectorBase:BGLB031720"/>
<evidence type="ECO:0000256" key="3">
    <source>
        <dbReference type="ARBA" id="ARBA00022833"/>
    </source>
</evidence>
<evidence type="ECO:0000256" key="1">
    <source>
        <dbReference type="ARBA" id="ARBA00022723"/>
    </source>
</evidence>
<gene>
    <name evidence="5" type="primary">106071776</name>
</gene>
<dbReference type="Proteomes" id="UP000076420">
    <property type="component" value="Unassembled WGS sequence"/>
</dbReference>
<evidence type="ECO:0000256" key="4">
    <source>
        <dbReference type="SAM" id="MobiDB-lite"/>
    </source>
</evidence>
<organism evidence="5 6">
    <name type="scientific">Biomphalaria glabrata</name>
    <name type="common">Bloodfluke planorb</name>
    <name type="synonym">Freshwater snail</name>
    <dbReference type="NCBI Taxonomy" id="6526"/>
    <lineage>
        <taxon>Eukaryota</taxon>
        <taxon>Metazoa</taxon>
        <taxon>Spiralia</taxon>
        <taxon>Lophotrochozoa</taxon>
        <taxon>Mollusca</taxon>
        <taxon>Gastropoda</taxon>
        <taxon>Heterobranchia</taxon>
        <taxon>Euthyneura</taxon>
        <taxon>Panpulmonata</taxon>
        <taxon>Hygrophila</taxon>
        <taxon>Lymnaeoidea</taxon>
        <taxon>Planorbidae</taxon>
        <taxon>Biomphalaria</taxon>
    </lineage>
</organism>
<dbReference type="InterPro" id="IPR013083">
    <property type="entry name" value="Znf_RING/FYVE/PHD"/>
</dbReference>
<feature type="compositionally biased region" description="Basic residues" evidence="4">
    <location>
        <begin position="1138"/>
        <end position="1153"/>
    </location>
</feature>
<accession>A0A2C9LJ15</accession>
<evidence type="ECO:0000313" key="5">
    <source>
        <dbReference type="EnsemblMetazoa" id="BGLB031720-PA"/>
    </source>
</evidence>
<dbReference type="EnsemblMetazoa" id="BGLB031720-RA">
    <property type="protein sequence ID" value="BGLB031720-PA"/>
    <property type="gene ID" value="BGLB031720"/>
</dbReference>